<evidence type="ECO:0000256" key="2">
    <source>
        <dbReference type="ARBA" id="ARBA00022801"/>
    </source>
</evidence>
<evidence type="ECO:0000256" key="1">
    <source>
        <dbReference type="ARBA" id="ARBA00006336"/>
    </source>
</evidence>
<dbReference type="SUPFAM" id="SSF52499">
    <property type="entry name" value="Isochorismatase-like hydrolases"/>
    <property type="match status" value="1"/>
</dbReference>
<evidence type="ECO:0000259" key="3">
    <source>
        <dbReference type="Pfam" id="PF00857"/>
    </source>
</evidence>
<organism evidence="4 5">
    <name type="scientific">Paenibacillus glycanilyticus</name>
    <dbReference type="NCBI Taxonomy" id="126569"/>
    <lineage>
        <taxon>Bacteria</taxon>
        <taxon>Bacillati</taxon>
        <taxon>Bacillota</taxon>
        <taxon>Bacilli</taxon>
        <taxon>Bacillales</taxon>
        <taxon>Paenibacillaceae</taxon>
        <taxon>Paenibacillus</taxon>
    </lineage>
</organism>
<dbReference type="Gene3D" id="3.40.50.850">
    <property type="entry name" value="Isochorismatase-like"/>
    <property type="match status" value="1"/>
</dbReference>
<dbReference type="InterPro" id="IPR050272">
    <property type="entry name" value="Isochorismatase-like_hydrls"/>
</dbReference>
<proteinExistence type="inferred from homology"/>
<keyword evidence="5" id="KW-1185">Reference proteome</keyword>
<comment type="caution">
    <text evidence="4">The sequence shown here is derived from an EMBL/GenBank/DDBJ whole genome shotgun (WGS) entry which is preliminary data.</text>
</comment>
<keyword evidence="2 4" id="KW-0378">Hydrolase</keyword>
<protein>
    <submittedName>
        <fullName evidence="4">Hypothetical isochorismatase hydrolase</fullName>
    </submittedName>
</protein>
<feature type="domain" description="Isochorismatase-like" evidence="3">
    <location>
        <begin position="12"/>
        <end position="102"/>
    </location>
</feature>
<dbReference type="PANTHER" id="PTHR43540:SF6">
    <property type="entry name" value="ISOCHORISMATASE-LIKE DOMAIN-CONTAINING PROTEIN"/>
    <property type="match status" value="1"/>
</dbReference>
<dbReference type="CDD" id="cd00431">
    <property type="entry name" value="cysteine_hydrolases"/>
    <property type="match status" value="1"/>
</dbReference>
<reference evidence="4 5" key="1">
    <citation type="submission" date="2023-05" db="EMBL/GenBank/DDBJ databases">
        <title>Draft genome of Paenibacillus sp. CCS26.</title>
        <authorList>
            <person name="Akita H."/>
            <person name="Shinto Y."/>
            <person name="Kimura Z."/>
        </authorList>
    </citation>
    <scope>NUCLEOTIDE SEQUENCE [LARGE SCALE GENOMIC DNA]</scope>
    <source>
        <strain evidence="4 5">CCS26</strain>
    </source>
</reference>
<feature type="domain" description="Isochorismatase-like" evidence="3">
    <location>
        <begin position="122"/>
        <end position="197"/>
    </location>
</feature>
<dbReference type="InterPro" id="IPR036380">
    <property type="entry name" value="Isochorismatase-like_sf"/>
</dbReference>
<accession>A0ABQ6NWD6</accession>
<dbReference type="PANTHER" id="PTHR43540">
    <property type="entry name" value="PEROXYUREIDOACRYLATE/UREIDOACRYLATE AMIDOHYDROLASE-RELATED"/>
    <property type="match status" value="1"/>
</dbReference>
<dbReference type="Proteomes" id="UP001285921">
    <property type="component" value="Unassembled WGS sequence"/>
</dbReference>
<evidence type="ECO:0000313" key="4">
    <source>
        <dbReference type="EMBL" id="GMK48284.1"/>
    </source>
</evidence>
<comment type="similarity">
    <text evidence="1">Belongs to the isochorismatase family.</text>
</comment>
<dbReference type="GO" id="GO:0016787">
    <property type="term" value="F:hydrolase activity"/>
    <property type="evidence" value="ECO:0007669"/>
    <property type="project" value="UniProtKB-KW"/>
</dbReference>
<dbReference type="InterPro" id="IPR000868">
    <property type="entry name" value="Isochorismatase-like_dom"/>
</dbReference>
<dbReference type="EMBL" id="BTCL01000027">
    <property type="protein sequence ID" value="GMK48284.1"/>
    <property type="molecule type" value="Genomic_DNA"/>
</dbReference>
<dbReference type="RefSeq" id="WP_317981978.1">
    <property type="nucleotide sequence ID" value="NZ_BTCL01000027.1"/>
</dbReference>
<sequence>MEKYTKPNFKRCAVITIDTQNDFSLPGAVAEIKGTYAVVPRMKLILDAARASGIPIIHVVRLYMENGSNVDLCRKELIESGVAIVRPGTKGAELVEEIMPADAKAADPRVLLEGGFPLIGPSEWMMYKPRWGAFYQTGLEAFLRDKDIDTLIFIGCNFPNCPRTSIYQASERDFKLILVEDSLSGVYEQGIAEMKNIGVRIYQTQPLLNELQQ</sequence>
<gene>
    <name evidence="4" type="ORF">PghCCS26_54140</name>
</gene>
<name>A0ABQ6NWD6_9BACL</name>
<dbReference type="Pfam" id="PF00857">
    <property type="entry name" value="Isochorismatase"/>
    <property type="match status" value="2"/>
</dbReference>
<evidence type="ECO:0000313" key="5">
    <source>
        <dbReference type="Proteomes" id="UP001285921"/>
    </source>
</evidence>